<dbReference type="InterPro" id="IPR018389">
    <property type="entry name" value="DctP_fam"/>
</dbReference>
<dbReference type="Gene3D" id="3.40.190.170">
    <property type="entry name" value="Bacterial extracellular solute-binding protein, family 7"/>
    <property type="match status" value="1"/>
</dbReference>
<evidence type="ECO:0000256" key="2">
    <source>
        <dbReference type="SAM" id="MobiDB-lite"/>
    </source>
</evidence>
<dbReference type="AlphaFoldDB" id="A0A1I6JAK4"/>
<dbReference type="NCBIfam" id="NF037995">
    <property type="entry name" value="TRAP_S1"/>
    <property type="match status" value="1"/>
</dbReference>
<dbReference type="RefSeq" id="WP_051684623.1">
    <property type="nucleotide sequence ID" value="NZ_FOZC01000006.1"/>
</dbReference>
<evidence type="ECO:0000313" key="5">
    <source>
        <dbReference type="Proteomes" id="UP000214760"/>
    </source>
</evidence>
<dbReference type="CDD" id="cd13671">
    <property type="entry name" value="PBP2_TRAP_SBP_like_3"/>
    <property type="match status" value="1"/>
</dbReference>
<dbReference type="NCBIfam" id="TIGR00787">
    <property type="entry name" value="dctP"/>
    <property type="match status" value="1"/>
</dbReference>
<dbReference type="GO" id="GO:0030246">
    <property type="term" value="F:carbohydrate binding"/>
    <property type="evidence" value="ECO:0007669"/>
    <property type="project" value="TreeGrafter"/>
</dbReference>
<dbReference type="PANTHER" id="PTHR33376:SF2">
    <property type="entry name" value="DICARBOXYLATE-BINDING PERIPLASMIC PROTEIN"/>
    <property type="match status" value="1"/>
</dbReference>
<dbReference type="Pfam" id="PF03480">
    <property type="entry name" value="DctP"/>
    <property type="match status" value="1"/>
</dbReference>
<evidence type="ECO:0000256" key="1">
    <source>
        <dbReference type="ARBA" id="ARBA00022729"/>
    </source>
</evidence>
<dbReference type="PROSITE" id="PS51257">
    <property type="entry name" value="PROKAR_LIPOPROTEIN"/>
    <property type="match status" value="1"/>
</dbReference>
<sequence length="372" mass="39926">MKRKVFATALTMSMVMGLAACGGGSSAQTTAAAENKTEAAGTTAAESAAETKGAAAETKADGAVTGTKQGETVLKCAFNQSAENPEAETVRRMSDELYDATNGRYSIEVYPNELLGNQADSLQSVEVGAIDMALVANSIVEGVNPDFAIIGTPYIYDSVEQQEKLFKSGVLDELFASTESAGFRCLAAYSLGPRNVYSRDGAITTPEELSGKKIRVMQSDTMIQMMNAMGGVGTPMSQGDVYSAIQTKTLDGAENNIITYVDLKQYEVAPYYNETGHLMIPDELVISADVMNAMSPEDQEALKKVAADSVDTAFKLCGELREKYYKQAKDLGVTVTKVDIAPFQKNCQTLIDNVANRSETTKNIYAKLKEIK</sequence>
<evidence type="ECO:0000256" key="3">
    <source>
        <dbReference type="SAM" id="SignalP"/>
    </source>
</evidence>
<evidence type="ECO:0000313" key="4">
    <source>
        <dbReference type="EMBL" id="SFR76027.1"/>
    </source>
</evidence>
<gene>
    <name evidence="4" type="ORF">SAMN02910262_01374</name>
</gene>
<dbReference type="Proteomes" id="UP000214760">
    <property type="component" value="Unassembled WGS sequence"/>
</dbReference>
<dbReference type="InterPro" id="IPR038404">
    <property type="entry name" value="TRAP_DctP_sf"/>
</dbReference>
<dbReference type="InterPro" id="IPR004682">
    <property type="entry name" value="TRAP_DctP"/>
</dbReference>
<keyword evidence="4" id="KW-0675">Receptor</keyword>
<organism evidence="4 5">
    <name type="scientific">[Clostridium] aminophilum</name>
    <dbReference type="NCBI Taxonomy" id="1526"/>
    <lineage>
        <taxon>Bacteria</taxon>
        <taxon>Bacillati</taxon>
        <taxon>Bacillota</taxon>
        <taxon>Clostridia</taxon>
        <taxon>Lachnospirales</taxon>
        <taxon>Lachnospiraceae</taxon>
    </lineage>
</organism>
<feature type="region of interest" description="Disordered" evidence="2">
    <location>
        <begin position="32"/>
        <end position="56"/>
    </location>
</feature>
<reference evidence="4 5" key="1">
    <citation type="submission" date="2016-10" db="EMBL/GenBank/DDBJ databases">
        <authorList>
            <person name="de Groot N.N."/>
        </authorList>
    </citation>
    <scope>NUCLEOTIDE SEQUENCE [LARGE SCALE GENOMIC DNA]</scope>
    <source>
        <strain evidence="4 5">F</strain>
    </source>
</reference>
<name>A0A1I6JAK4_9FIRM</name>
<keyword evidence="1 3" id="KW-0732">Signal</keyword>
<dbReference type="GO" id="GO:0030288">
    <property type="term" value="C:outer membrane-bounded periplasmic space"/>
    <property type="evidence" value="ECO:0007669"/>
    <property type="project" value="InterPro"/>
</dbReference>
<protein>
    <submittedName>
        <fullName evidence="4">Tripartite ATP-independent transporter solute receptor, DctP family</fullName>
    </submittedName>
</protein>
<dbReference type="EMBL" id="FOZC01000006">
    <property type="protein sequence ID" value="SFR76027.1"/>
    <property type="molecule type" value="Genomic_DNA"/>
</dbReference>
<dbReference type="PANTHER" id="PTHR33376">
    <property type="match status" value="1"/>
</dbReference>
<feature type="chain" id="PRO_5039471849" evidence="3">
    <location>
        <begin position="28"/>
        <end position="372"/>
    </location>
</feature>
<accession>A0A1I6JAK4</accession>
<feature type="signal peptide" evidence="3">
    <location>
        <begin position="1"/>
        <end position="27"/>
    </location>
</feature>
<dbReference type="GO" id="GO:0055085">
    <property type="term" value="P:transmembrane transport"/>
    <property type="evidence" value="ECO:0007669"/>
    <property type="project" value="InterPro"/>
</dbReference>
<proteinExistence type="predicted"/>